<feature type="region of interest" description="Disordered" evidence="1">
    <location>
        <begin position="242"/>
        <end position="263"/>
    </location>
</feature>
<proteinExistence type="predicted"/>
<feature type="region of interest" description="Disordered" evidence="1">
    <location>
        <begin position="70"/>
        <end position="94"/>
    </location>
</feature>
<dbReference type="RefSeq" id="WP_179444772.1">
    <property type="nucleotide sequence ID" value="NZ_JACBZS010000001.1"/>
</dbReference>
<accession>A0A7Z0D8G0</accession>
<protein>
    <submittedName>
        <fullName evidence="2">Uncharacterized protein</fullName>
    </submittedName>
</protein>
<feature type="compositionally biased region" description="Pro residues" evidence="1">
    <location>
        <begin position="76"/>
        <end position="88"/>
    </location>
</feature>
<sequence length="485" mass="50933">MGIRSVVSDRWQRLRDAGRERGAGALEYAAATALAAVMVGSVALTANNGQIGAVIPEAVCQVQKAAKFGSCTAPTPTTPPSTNPPLDPKPPKCRVSRKSEKVTSVVKIGIFKFGENAGFVETVYSDGTVTYTVTDGATIGLETGFGGKFDVGKIKAGAKVDFGGGLKFDYGSTWTFANQDEADAMRTQLDDYLAQQQMLKGRGGAGYAIYLSLANKWVDPPKPPNQSVSTVTLEGDIGARVGIVPPWANKPKEGDPPPKPGTKPNINLANGGLKFGGSGKWTTVHDSTTGNTTYTTSGEGYGSFVGQLGPVDGEGRALYGQDVSITRDKNGKVVKIEFTTTRESSLNGKGKIGTGKGNASGSKKSANAEVVTTTLNVETDAQRAVVDDWINNDGRLNDARLNPDRPDSSDPFQMLLYNNAQVSTVQYNNITDTTGFAAEVKLGLTLGVDFSLETATSRAVSASYLGLPDAGGVRQPVDNPECVSK</sequence>
<organism evidence="2 3">
    <name type="scientific">Naumannella cuiyingiana</name>
    <dbReference type="NCBI Taxonomy" id="1347891"/>
    <lineage>
        <taxon>Bacteria</taxon>
        <taxon>Bacillati</taxon>
        <taxon>Actinomycetota</taxon>
        <taxon>Actinomycetes</taxon>
        <taxon>Propionibacteriales</taxon>
        <taxon>Propionibacteriaceae</taxon>
        <taxon>Naumannella</taxon>
    </lineage>
</organism>
<comment type="caution">
    <text evidence="2">The sequence shown here is derived from an EMBL/GenBank/DDBJ whole genome shotgun (WGS) entry which is preliminary data.</text>
</comment>
<dbReference type="Proteomes" id="UP000527616">
    <property type="component" value="Unassembled WGS sequence"/>
</dbReference>
<evidence type="ECO:0000313" key="2">
    <source>
        <dbReference type="EMBL" id="NYI70871.1"/>
    </source>
</evidence>
<dbReference type="EMBL" id="JACBZS010000001">
    <property type="protein sequence ID" value="NYI70871.1"/>
    <property type="molecule type" value="Genomic_DNA"/>
</dbReference>
<gene>
    <name evidence="2" type="ORF">GGQ54_001431</name>
</gene>
<name>A0A7Z0D8G0_9ACTN</name>
<dbReference type="AlphaFoldDB" id="A0A7Z0D8G0"/>
<reference evidence="2 3" key="1">
    <citation type="submission" date="2020-07" db="EMBL/GenBank/DDBJ databases">
        <title>Sequencing the genomes of 1000 actinobacteria strains.</title>
        <authorList>
            <person name="Klenk H.-P."/>
        </authorList>
    </citation>
    <scope>NUCLEOTIDE SEQUENCE [LARGE SCALE GENOMIC DNA]</scope>
    <source>
        <strain evidence="2 3">DSM 103164</strain>
    </source>
</reference>
<evidence type="ECO:0000256" key="1">
    <source>
        <dbReference type="SAM" id="MobiDB-lite"/>
    </source>
</evidence>
<keyword evidence="3" id="KW-1185">Reference proteome</keyword>
<evidence type="ECO:0000313" key="3">
    <source>
        <dbReference type="Proteomes" id="UP000527616"/>
    </source>
</evidence>